<dbReference type="RefSeq" id="WP_073241671.1">
    <property type="nucleotide sequence ID" value="NZ_FQZX01000001.1"/>
</dbReference>
<organism evidence="2 3">
    <name type="scientific">Maribacter aquivivus</name>
    <dbReference type="NCBI Taxonomy" id="228958"/>
    <lineage>
        <taxon>Bacteria</taxon>
        <taxon>Pseudomonadati</taxon>
        <taxon>Bacteroidota</taxon>
        <taxon>Flavobacteriia</taxon>
        <taxon>Flavobacteriales</taxon>
        <taxon>Flavobacteriaceae</taxon>
        <taxon>Maribacter</taxon>
    </lineage>
</organism>
<feature type="chain" id="PRO_5012929170" evidence="1">
    <location>
        <begin position="19"/>
        <end position="195"/>
    </location>
</feature>
<keyword evidence="3" id="KW-1185">Reference proteome</keyword>
<dbReference type="OrthoDB" id="1176772at2"/>
<evidence type="ECO:0000313" key="3">
    <source>
        <dbReference type="Proteomes" id="UP000184314"/>
    </source>
</evidence>
<gene>
    <name evidence="2" type="ORF">SAMN04488007_0921</name>
</gene>
<sequence length="195" mass="22720">MRKLQCYLFILLPILAFSQAPEIPKIDFKSNAEEVHRYVELFGLKDADALVVRLAYSILPHIEPESDYIVYFNNGKVRRYRINESAQPMASPKIKRIRVQKKKSSEYWAFLNLCVSEGKFNIDQSQLATLGEKANSWKKAISSGQTYTFGLYQGENYTEYKSFLPSMFTDEEYPGYEDKRKLIYVMEGFKTLTED</sequence>
<accession>A0A1M6KUV6</accession>
<keyword evidence="1" id="KW-0732">Signal</keyword>
<evidence type="ECO:0000313" key="2">
    <source>
        <dbReference type="EMBL" id="SHJ62713.1"/>
    </source>
</evidence>
<protein>
    <submittedName>
        <fullName evidence="2">Uncharacterized protein</fullName>
    </submittedName>
</protein>
<feature type="signal peptide" evidence="1">
    <location>
        <begin position="1"/>
        <end position="18"/>
    </location>
</feature>
<proteinExistence type="predicted"/>
<dbReference type="Proteomes" id="UP000184314">
    <property type="component" value="Unassembled WGS sequence"/>
</dbReference>
<dbReference type="EMBL" id="FQZX01000001">
    <property type="protein sequence ID" value="SHJ62713.1"/>
    <property type="molecule type" value="Genomic_DNA"/>
</dbReference>
<name>A0A1M6KUV6_9FLAO</name>
<dbReference type="AlphaFoldDB" id="A0A1M6KUV6"/>
<evidence type="ECO:0000256" key="1">
    <source>
        <dbReference type="SAM" id="SignalP"/>
    </source>
</evidence>
<reference evidence="3" key="1">
    <citation type="submission" date="2016-11" db="EMBL/GenBank/DDBJ databases">
        <authorList>
            <person name="Varghese N."/>
            <person name="Submissions S."/>
        </authorList>
    </citation>
    <scope>NUCLEOTIDE SEQUENCE [LARGE SCALE GENOMIC DNA]</scope>
    <source>
        <strain evidence="3">DSM 16478</strain>
    </source>
</reference>